<dbReference type="PANTHER" id="PTHR44489">
    <property type="match status" value="1"/>
</dbReference>
<dbReference type="InterPro" id="IPR044715">
    <property type="entry name" value="WDR86-like"/>
</dbReference>
<gene>
    <name evidence="10" type="ORF">Sango_0207400</name>
</gene>
<dbReference type="InterPro" id="IPR036322">
    <property type="entry name" value="WD40_repeat_dom_sf"/>
</dbReference>
<dbReference type="SUPFAM" id="SSF50978">
    <property type="entry name" value="WD40 repeat-like"/>
    <property type="match status" value="1"/>
</dbReference>
<dbReference type="SMART" id="SM00356">
    <property type="entry name" value="ZnF_C3H1"/>
    <property type="match status" value="2"/>
</dbReference>
<feature type="domain" description="C3H1-type" evidence="9">
    <location>
        <begin position="120"/>
        <end position="146"/>
    </location>
</feature>
<dbReference type="PROSITE" id="PS50103">
    <property type="entry name" value="ZF_C3H1"/>
    <property type="match status" value="2"/>
</dbReference>
<dbReference type="GO" id="GO:0008270">
    <property type="term" value="F:zinc ion binding"/>
    <property type="evidence" value="ECO:0007669"/>
    <property type="project" value="UniProtKB-KW"/>
</dbReference>
<dbReference type="AlphaFoldDB" id="A0AAE1XH77"/>
<keyword evidence="3" id="KW-0677">Repeat</keyword>
<keyword evidence="8" id="KW-0472">Membrane</keyword>
<protein>
    <submittedName>
        <fullName evidence="10">Zinc finger CCCH domain-containing protein 17</fullName>
    </submittedName>
</protein>
<evidence type="ECO:0000256" key="7">
    <source>
        <dbReference type="PROSITE-ProRule" id="PRU00723"/>
    </source>
</evidence>
<feature type="transmembrane region" description="Helical" evidence="8">
    <location>
        <begin position="33"/>
        <end position="56"/>
    </location>
</feature>
<evidence type="ECO:0000256" key="8">
    <source>
        <dbReference type="SAM" id="Phobius"/>
    </source>
</evidence>
<dbReference type="InterPro" id="IPR015943">
    <property type="entry name" value="WD40/YVTN_repeat-like_dom_sf"/>
</dbReference>
<keyword evidence="1 6" id="KW-0853">WD repeat</keyword>
<dbReference type="Proteomes" id="UP001289374">
    <property type="component" value="Unassembled WGS sequence"/>
</dbReference>
<dbReference type="SUPFAM" id="SSF90229">
    <property type="entry name" value="CCCH zinc finger"/>
    <property type="match status" value="1"/>
</dbReference>
<dbReference type="InterPro" id="IPR001680">
    <property type="entry name" value="WD40_rpt"/>
</dbReference>
<dbReference type="InterPro" id="IPR020472">
    <property type="entry name" value="WD40_PAC1"/>
</dbReference>
<name>A0AAE1XH77_9LAMI</name>
<evidence type="ECO:0000259" key="9">
    <source>
        <dbReference type="PROSITE" id="PS50103"/>
    </source>
</evidence>
<dbReference type="InterPro" id="IPR036855">
    <property type="entry name" value="Znf_CCCH_sf"/>
</dbReference>
<dbReference type="EMBL" id="JACGWL010000001">
    <property type="protein sequence ID" value="KAK4411344.1"/>
    <property type="molecule type" value="Genomic_DNA"/>
</dbReference>
<proteinExistence type="predicted"/>
<reference evidence="10" key="2">
    <citation type="journal article" date="2024" name="Plant">
        <title>Genomic evolution and insights into agronomic trait innovations of Sesamum species.</title>
        <authorList>
            <person name="Miao H."/>
            <person name="Wang L."/>
            <person name="Qu L."/>
            <person name="Liu H."/>
            <person name="Sun Y."/>
            <person name="Le M."/>
            <person name="Wang Q."/>
            <person name="Wei S."/>
            <person name="Zheng Y."/>
            <person name="Lin W."/>
            <person name="Duan Y."/>
            <person name="Cao H."/>
            <person name="Xiong S."/>
            <person name="Wang X."/>
            <person name="Wei L."/>
            <person name="Li C."/>
            <person name="Ma Q."/>
            <person name="Ju M."/>
            <person name="Zhao R."/>
            <person name="Li G."/>
            <person name="Mu C."/>
            <person name="Tian Q."/>
            <person name="Mei H."/>
            <person name="Zhang T."/>
            <person name="Gao T."/>
            <person name="Zhang H."/>
        </authorList>
    </citation>
    <scope>NUCLEOTIDE SEQUENCE</scope>
    <source>
        <strain evidence="10">K16</strain>
    </source>
</reference>
<feature type="zinc finger region" description="C3H1-type" evidence="7">
    <location>
        <begin position="120"/>
        <end position="146"/>
    </location>
</feature>
<evidence type="ECO:0000256" key="4">
    <source>
        <dbReference type="ARBA" id="ARBA00022771"/>
    </source>
</evidence>
<evidence type="ECO:0000256" key="6">
    <source>
        <dbReference type="PROSITE-ProRule" id="PRU00221"/>
    </source>
</evidence>
<dbReference type="PANTHER" id="PTHR44489:SF16">
    <property type="entry name" value="ANAPHASE-PROMOTING COMPLEX SUBUNIT 4 WD40 DOMAIN-CONTAINING PROTEIN"/>
    <property type="match status" value="1"/>
</dbReference>
<accession>A0AAE1XH77</accession>
<feature type="transmembrane region" description="Helical" evidence="8">
    <location>
        <begin position="68"/>
        <end position="86"/>
    </location>
</feature>
<feature type="repeat" description="WD" evidence="6">
    <location>
        <begin position="243"/>
        <end position="284"/>
    </location>
</feature>
<reference evidence="10" key="1">
    <citation type="submission" date="2020-06" db="EMBL/GenBank/DDBJ databases">
        <authorList>
            <person name="Li T."/>
            <person name="Hu X."/>
            <person name="Zhang T."/>
            <person name="Song X."/>
            <person name="Zhang H."/>
            <person name="Dai N."/>
            <person name="Sheng W."/>
            <person name="Hou X."/>
            <person name="Wei L."/>
        </authorList>
    </citation>
    <scope>NUCLEOTIDE SEQUENCE</scope>
    <source>
        <strain evidence="10">K16</strain>
        <tissue evidence="10">Leaf</tissue>
    </source>
</reference>
<feature type="repeat" description="WD" evidence="6">
    <location>
        <begin position="407"/>
        <end position="446"/>
    </location>
</feature>
<dbReference type="Gene3D" id="3.30.1370.210">
    <property type="match status" value="1"/>
</dbReference>
<keyword evidence="5 7" id="KW-0862">Zinc</keyword>
<sequence length="535" mass="60424">MSIFLGRIYFGSRNKNLGNYCSSRHDRRIIQMLLGKVMSVRNFVSTVLIFVGRIMFWFKEYESWKQWFLIYVITGSFLCYYGKLWFRLMKISSLNFWISLSASDRTANRVSIFDRVGGQPVKTQVCTYWLAGRCKRNPCRFLHRELPPPQSHETQLAPPKDICGMQSKKKTWRRPNYYNQSSRQKAQSEVLTAVRTEPEKLTTQKGQPKQCKYWVTGNCVQGDKCKDLHSWFSGSGFTLLRKLEGHTKAITGISFPSGSEKLYSCSKDKSIRAWDSHTGQCAGSVITDGEAGCSISEGPWLLVGLQSALKGWKLQTQADFSFSLLPGLVCSMVLDDDKLFAGMEDGSLLMWKLNLETVTLEAAEQRKEHHGAVCSLVLGSNNRLYSGSRDGTIRVWDRQNLQCLHTLYGHTRDVMAIICWDNYLLSASLDNTLKIWAATESGSIEVIHEIKEDCGFTALCGIHDAEAKPILLCACNDNTVRLYDLPSFTERGRIFSKREVEVIEIGSNGLFFTGDASGEIAVWKLLGDPCEETAL</sequence>
<evidence type="ECO:0000256" key="1">
    <source>
        <dbReference type="ARBA" id="ARBA00022574"/>
    </source>
</evidence>
<dbReference type="InterPro" id="IPR000571">
    <property type="entry name" value="Znf_CCCH"/>
</dbReference>
<dbReference type="SMART" id="SM00320">
    <property type="entry name" value="WD40"/>
    <property type="match status" value="6"/>
</dbReference>
<evidence type="ECO:0000256" key="5">
    <source>
        <dbReference type="ARBA" id="ARBA00022833"/>
    </source>
</evidence>
<comment type="caution">
    <text evidence="10">The sequence shown here is derived from an EMBL/GenBank/DDBJ whole genome shotgun (WGS) entry which is preliminary data.</text>
</comment>
<feature type="domain" description="C3H1-type" evidence="9">
    <location>
        <begin position="205"/>
        <end position="232"/>
    </location>
</feature>
<evidence type="ECO:0000313" key="10">
    <source>
        <dbReference type="EMBL" id="KAK4411344.1"/>
    </source>
</evidence>
<dbReference type="PRINTS" id="PR00320">
    <property type="entry name" value="GPROTEINBRPT"/>
</dbReference>
<keyword evidence="2 7" id="KW-0479">Metal-binding</keyword>
<evidence type="ECO:0000256" key="3">
    <source>
        <dbReference type="ARBA" id="ARBA00022737"/>
    </source>
</evidence>
<keyword evidence="4 7" id="KW-0863">Zinc-finger</keyword>
<dbReference type="PROSITE" id="PS50082">
    <property type="entry name" value="WD_REPEATS_2"/>
    <property type="match status" value="3"/>
</dbReference>
<organism evidence="10 11">
    <name type="scientific">Sesamum angolense</name>
    <dbReference type="NCBI Taxonomy" id="2727404"/>
    <lineage>
        <taxon>Eukaryota</taxon>
        <taxon>Viridiplantae</taxon>
        <taxon>Streptophyta</taxon>
        <taxon>Embryophyta</taxon>
        <taxon>Tracheophyta</taxon>
        <taxon>Spermatophyta</taxon>
        <taxon>Magnoliopsida</taxon>
        <taxon>eudicotyledons</taxon>
        <taxon>Gunneridae</taxon>
        <taxon>Pentapetalae</taxon>
        <taxon>asterids</taxon>
        <taxon>lamiids</taxon>
        <taxon>Lamiales</taxon>
        <taxon>Pedaliaceae</taxon>
        <taxon>Sesamum</taxon>
    </lineage>
</organism>
<evidence type="ECO:0000313" key="11">
    <source>
        <dbReference type="Proteomes" id="UP001289374"/>
    </source>
</evidence>
<keyword evidence="11" id="KW-1185">Reference proteome</keyword>
<dbReference type="PROSITE" id="PS50294">
    <property type="entry name" value="WD_REPEATS_REGION"/>
    <property type="match status" value="2"/>
</dbReference>
<keyword evidence="8" id="KW-0812">Transmembrane</keyword>
<feature type="zinc finger region" description="C3H1-type" evidence="7">
    <location>
        <begin position="205"/>
        <end position="232"/>
    </location>
</feature>
<evidence type="ECO:0000256" key="2">
    <source>
        <dbReference type="ARBA" id="ARBA00022723"/>
    </source>
</evidence>
<dbReference type="Gene3D" id="2.130.10.10">
    <property type="entry name" value="YVTN repeat-like/Quinoprotein amine dehydrogenase"/>
    <property type="match status" value="2"/>
</dbReference>
<keyword evidence="8" id="KW-1133">Transmembrane helix</keyword>
<feature type="repeat" description="WD" evidence="6">
    <location>
        <begin position="366"/>
        <end position="406"/>
    </location>
</feature>
<dbReference type="Pfam" id="PF00400">
    <property type="entry name" value="WD40"/>
    <property type="match status" value="3"/>
</dbReference>